<sequence length="363" mass="41038">MHKRPSGFVVILLSVLLIGGSIAAFIYWKENMHKSQISSTEQFIEQYMTNANGTLASYLKEGTSTVPEIVAGREALSESVGLWMQYALLKQDKSLFDSSYEVLNSKFIMPEGYIAWKLTEDGQSKVTTNALGDDFRIIDALWKAADQWDEESYRVTADGLTKTLVSSLMKDGFFVDFHDFSNGHSPNTLSLAYVDMSALSNMTRSGALKQSVYERHKQLLTDMPDDGVFYPKIYDIDKKAYIYDDSVNLIDQLLVALNCAEIGRSSDKLLAFLKTEFEQKHQIQGRYSRETRQPDAPYESPSVYGLSILLALKSGDTAFARQLYDRMLQFRGQDPDYPGGYVFDKDTHLFDNLLPLIAEETLN</sequence>
<name>A0ABV5BEM3_9BACL</name>
<dbReference type="InterPro" id="IPR012341">
    <property type="entry name" value="6hp_glycosidase-like_sf"/>
</dbReference>
<reference evidence="1 2" key="1">
    <citation type="submission" date="2024-09" db="EMBL/GenBank/DDBJ databases">
        <authorList>
            <person name="Ruan L."/>
        </authorList>
    </citation>
    <scope>NUCLEOTIDE SEQUENCE [LARGE SCALE GENOMIC DNA]</scope>
    <source>
        <strain evidence="1 2">D33</strain>
    </source>
</reference>
<dbReference type="EMBL" id="JBHILM010000025">
    <property type="protein sequence ID" value="MFB5683304.1"/>
    <property type="molecule type" value="Genomic_DNA"/>
</dbReference>
<dbReference type="Proteomes" id="UP001580407">
    <property type="component" value="Unassembled WGS sequence"/>
</dbReference>
<dbReference type="RefSeq" id="WP_375527036.1">
    <property type="nucleotide sequence ID" value="NZ_JBHILM010000025.1"/>
</dbReference>
<dbReference type="InterPro" id="IPR008928">
    <property type="entry name" value="6-hairpin_glycosidase_sf"/>
</dbReference>
<comment type="caution">
    <text evidence="1">The sequence shown here is derived from an EMBL/GenBank/DDBJ whole genome shotgun (WGS) entry which is preliminary data.</text>
</comment>
<evidence type="ECO:0000313" key="1">
    <source>
        <dbReference type="EMBL" id="MFB5683304.1"/>
    </source>
</evidence>
<dbReference type="SUPFAM" id="SSF48208">
    <property type="entry name" value="Six-hairpin glycosidases"/>
    <property type="match status" value="1"/>
</dbReference>
<dbReference type="GO" id="GO:0016787">
    <property type="term" value="F:hydrolase activity"/>
    <property type="evidence" value="ECO:0007669"/>
    <property type="project" value="UniProtKB-KW"/>
</dbReference>
<proteinExistence type="predicted"/>
<gene>
    <name evidence="1" type="ORF">ACE3NQ_20500</name>
</gene>
<accession>A0ABV5BEM3</accession>
<evidence type="ECO:0000313" key="2">
    <source>
        <dbReference type="Proteomes" id="UP001580407"/>
    </source>
</evidence>
<protein>
    <submittedName>
        <fullName evidence="1">Glycosyl hydrolase</fullName>
    </submittedName>
</protein>
<keyword evidence="2" id="KW-1185">Reference proteome</keyword>
<keyword evidence="1" id="KW-0378">Hydrolase</keyword>
<dbReference type="Gene3D" id="1.50.10.10">
    <property type="match status" value="1"/>
</dbReference>
<organism evidence="1 2">
    <name type="scientific">Paenibacillus terreus</name>
    <dbReference type="NCBI Taxonomy" id="1387834"/>
    <lineage>
        <taxon>Bacteria</taxon>
        <taxon>Bacillati</taxon>
        <taxon>Bacillota</taxon>
        <taxon>Bacilli</taxon>
        <taxon>Bacillales</taxon>
        <taxon>Paenibacillaceae</taxon>
        <taxon>Paenibacillus</taxon>
    </lineage>
</organism>